<feature type="compositionally biased region" description="Low complexity" evidence="1">
    <location>
        <begin position="61"/>
        <end position="72"/>
    </location>
</feature>
<sequence length="139" mass="15406">MAAHRLPRRAWARRMAASSSAVNGRRSTCGDSWLHHRRRHDFPDRPGISRPIAVQFRAPCRSTSRRSASSSSGLHGPLIRSHSASAPIAEDRSKKKKRQTTTTTSSRLRREVAAVVSGGGQRRFGSLWFSVYSRVAVGE</sequence>
<proteinExistence type="predicted"/>
<dbReference type="EMBL" id="GBRH01211391">
    <property type="protein sequence ID" value="JAD86504.1"/>
    <property type="molecule type" value="Transcribed_RNA"/>
</dbReference>
<protein>
    <submittedName>
        <fullName evidence="2">Uncharacterized protein</fullName>
    </submittedName>
</protein>
<dbReference type="AlphaFoldDB" id="A0A0A9DD32"/>
<organism evidence="2">
    <name type="scientific">Arundo donax</name>
    <name type="common">Giant reed</name>
    <name type="synonym">Donax arundinaceus</name>
    <dbReference type="NCBI Taxonomy" id="35708"/>
    <lineage>
        <taxon>Eukaryota</taxon>
        <taxon>Viridiplantae</taxon>
        <taxon>Streptophyta</taxon>
        <taxon>Embryophyta</taxon>
        <taxon>Tracheophyta</taxon>
        <taxon>Spermatophyta</taxon>
        <taxon>Magnoliopsida</taxon>
        <taxon>Liliopsida</taxon>
        <taxon>Poales</taxon>
        <taxon>Poaceae</taxon>
        <taxon>PACMAD clade</taxon>
        <taxon>Arundinoideae</taxon>
        <taxon>Arundineae</taxon>
        <taxon>Arundo</taxon>
    </lineage>
</organism>
<accession>A0A0A9DD32</accession>
<reference evidence="2" key="1">
    <citation type="submission" date="2014-09" db="EMBL/GenBank/DDBJ databases">
        <authorList>
            <person name="Magalhaes I.L.F."/>
            <person name="Oliveira U."/>
            <person name="Santos F.R."/>
            <person name="Vidigal T.H.D.A."/>
            <person name="Brescovit A.D."/>
            <person name="Santos A.J."/>
        </authorList>
    </citation>
    <scope>NUCLEOTIDE SEQUENCE</scope>
    <source>
        <tissue evidence="2">Shoot tissue taken approximately 20 cm above the soil surface</tissue>
    </source>
</reference>
<feature type="region of interest" description="Disordered" evidence="1">
    <location>
        <begin position="55"/>
        <end position="107"/>
    </location>
</feature>
<evidence type="ECO:0000256" key="1">
    <source>
        <dbReference type="SAM" id="MobiDB-lite"/>
    </source>
</evidence>
<name>A0A0A9DD32_ARUDO</name>
<reference evidence="2" key="2">
    <citation type="journal article" date="2015" name="Data Brief">
        <title>Shoot transcriptome of the giant reed, Arundo donax.</title>
        <authorList>
            <person name="Barrero R.A."/>
            <person name="Guerrero F.D."/>
            <person name="Moolhuijzen P."/>
            <person name="Goolsby J.A."/>
            <person name="Tidwell J."/>
            <person name="Bellgard S.E."/>
            <person name="Bellgard M.I."/>
        </authorList>
    </citation>
    <scope>NUCLEOTIDE SEQUENCE</scope>
    <source>
        <tissue evidence="2">Shoot tissue taken approximately 20 cm above the soil surface</tissue>
    </source>
</reference>
<evidence type="ECO:0000313" key="2">
    <source>
        <dbReference type="EMBL" id="JAD86504.1"/>
    </source>
</evidence>